<dbReference type="Proteomes" id="UP000281549">
    <property type="component" value="Unassembled WGS sequence"/>
</dbReference>
<sequence length="413" mass="47537">MSPNWKFKAIMEEEKKRVHENRNKIESHKQYSDVRDLFIAIARYHNVNISANDAEDLALAARYYNFDRIAIHPFEIICQDDTSRCGFLVSYPSGMGKTALGNYFVTHRKGLPENRKGLRCPSNFDDAEVIYKKTHGLARLVTQCAYRTPITHDASVVIQDTFYALADLFLKFFFYCSENISVGLGDEIRGNNGQRHDVGSLASMFMIPWEDTYDGVKLKFSHWLQEVIQLNTGKEGFKATRNFFKALLNLVKGSYYERIVDGNNNAFPINQLLIDEKVRGRRVAYAFIHSEKSSSADCGFLALRNTDTLYGLFAQAKKTSNESVDNDEILRMGYSKFESVQDTCEHLFDWSRKFYILYSNKWETKLNMPLVSSSIENVYLLDVMDENCVEFKLREKQKRIGVTIGKCKGIKKS</sequence>
<dbReference type="AlphaFoldDB" id="A0A4P9YDA5"/>
<evidence type="ECO:0000313" key="2">
    <source>
        <dbReference type="Proteomes" id="UP000281549"/>
    </source>
</evidence>
<reference evidence="2" key="1">
    <citation type="journal article" date="2018" name="Nat. Microbiol.">
        <title>Leveraging single-cell genomics to expand the fungal tree of life.</title>
        <authorList>
            <person name="Ahrendt S.R."/>
            <person name="Quandt C.A."/>
            <person name="Ciobanu D."/>
            <person name="Clum A."/>
            <person name="Salamov A."/>
            <person name="Andreopoulos B."/>
            <person name="Cheng J.F."/>
            <person name="Woyke T."/>
            <person name="Pelin A."/>
            <person name="Henrissat B."/>
            <person name="Reynolds N.K."/>
            <person name="Benny G.L."/>
            <person name="Smith M.E."/>
            <person name="James T.Y."/>
            <person name="Grigoriev I.V."/>
        </authorList>
    </citation>
    <scope>NUCLEOTIDE SEQUENCE [LARGE SCALE GENOMIC DNA]</scope>
    <source>
        <strain evidence="2">CSF55</strain>
    </source>
</reference>
<evidence type="ECO:0000313" key="1">
    <source>
        <dbReference type="EMBL" id="RKP17104.1"/>
    </source>
</evidence>
<name>A0A4P9YDA5_ROZAC</name>
<dbReference type="EMBL" id="ML006028">
    <property type="protein sequence ID" value="RKP17104.1"/>
    <property type="molecule type" value="Genomic_DNA"/>
</dbReference>
<proteinExistence type="predicted"/>
<protein>
    <submittedName>
        <fullName evidence="1">Uncharacterized protein</fullName>
    </submittedName>
</protein>
<organism evidence="1 2">
    <name type="scientific">Rozella allomycis (strain CSF55)</name>
    <dbReference type="NCBI Taxonomy" id="988480"/>
    <lineage>
        <taxon>Eukaryota</taxon>
        <taxon>Fungi</taxon>
        <taxon>Fungi incertae sedis</taxon>
        <taxon>Cryptomycota</taxon>
        <taxon>Cryptomycota incertae sedis</taxon>
        <taxon>Rozella</taxon>
    </lineage>
</organism>
<gene>
    <name evidence="1" type="ORF">ROZALSC1DRAFT_24544</name>
</gene>
<accession>A0A4P9YDA5</accession>